<feature type="domain" description="HD/PDEase" evidence="16">
    <location>
        <begin position="331"/>
        <end position="478"/>
    </location>
</feature>
<keyword evidence="10" id="KW-0378">Hydrolase</keyword>
<feature type="chain" id="PRO_5026738480" description="5'-deoxynucleotidase" evidence="15">
    <location>
        <begin position="18"/>
        <end position="546"/>
    </location>
</feature>
<dbReference type="GO" id="GO:0009159">
    <property type="term" value="P:deoxyribonucleoside monophosphate catabolic process"/>
    <property type="evidence" value="ECO:0007669"/>
    <property type="project" value="UniProtKB-ARBA"/>
</dbReference>
<reference evidence="18" key="3">
    <citation type="submission" date="2025-08" db="UniProtKB">
        <authorList>
            <consortium name="RefSeq"/>
        </authorList>
    </citation>
    <scope>IDENTIFICATION</scope>
    <source>
        <strain evidence="18">CBS 342.82</strain>
    </source>
</reference>
<evidence type="ECO:0000313" key="17">
    <source>
        <dbReference type="Proteomes" id="UP000504637"/>
    </source>
</evidence>
<dbReference type="AlphaFoldDB" id="A0A6J3LUZ0"/>
<feature type="region of interest" description="Disordered" evidence="13">
    <location>
        <begin position="418"/>
        <end position="437"/>
    </location>
</feature>
<dbReference type="Proteomes" id="UP000504637">
    <property type="component" value="Unplaced"/>
</dbReference>
<dbReference type="PANTHER" id="PTHR11845:SF13">
    <property type="entry name" value="5'-DEOXYNUCLEOTIDASE HDDC2"/>
    <property type="match status" value="1"/>
</dbReference>
<keyword evidence="14" id="KW-0812">Transmembrane</keyword>
<feature type="region of interest" description="Disordered" evidence="13">
    <location>
        <begin position="187"/>
        <end position="268"/>
    </location>
</feature>
<dbReference type="GO" id="GO:0002953">
    <property type="term" value="F:5'-deoxynucleotidase activity"/>
    <property type="evidence" value="ECO:0007669"/>
    <property type="project" value="UniProtKB-EC"/>
</dbReference>
<reference evidence="18" key="1">
    <citation type="submission" date="2020-01" db="EMBL/GenBank/DDBJ databases">
        <authorList>
            <consortium name="DOE Joint Genome Institute"/>
            <person name="Haridas S."/>
            <person name="Albert R."/>
            <person name="Binder M."/>
            <person name="Bloem J."/>
            <person name="Labutti K."/>
            <person name="Salamov A."/>
            <person name="Andreopoulos B."/>
            <person name="Baker S.E."/>
            <person name="Barry K."/>
            <person name="Bills G."/>
            <person name="Bluhm B.H."/>
            <person name="Cannon C."/>
            <person name="Castanera R."/>
            <person name="Culley D.E."/>
            <person name="Daum C."/>
            <person name="Ezra D."/>
            <person name="Gonzalez J.B."/>
            <person name="Henrissat B."/>
            <person name="Kuo A."/>
            <person name="Liang C."/>
            <person name="Lipzen A."/>
            <person name="Lutzoni F."/>
            <person name="Magnuson J."/>
            <person name="Mondo S."/>
            <person name="Nolan M."/>
            <person name="Ohm R."/>
            <person name="Pangilinan J."/>
            <person name="Park H.-J."/>
            <person name="Ramirez L."/>
            <person name="Alfaro M."/>
            <person name="Sun H."/>
            <person name="Tritt A."/>
            <person name="Yoshinaga Y."/>
            <person name="Zwiers L.-H."/>
            <person name="Turgeon B.G."/>
            <person name="Goodwin S.B."/>
            <person name="Spatafora J.W."/>
            <person name="Crous P.W."/>
            <person name="Grigoriev I.V."/>
        </authorList>
    </citation>
    <scope>NUCLEOTIDE SEQUENCE</scope>
    <source>
        <strain evidence="18">CBS 342.82</strain>
    </source>
</reference>
<evidence type="ECO:0000256" key="7">
    <source>
        <dbReference type="ARBA" id="ARBA00011738"/>
    </source>
</evidence>
<name>A0A6J3LUZ0_9PEZI</name>
<evidence type="ECO:0000256" key="5">
    <source>
        <dbReference type="ARBA" id="ARBA00004074"/>
    </source>
</evidence>
<keyword evidence="14" id="KW-0472">Membrane</keyword>
<keyword evidence="17" id="KW-1185">Reference proteome</keyword>
<gene>
    <name evidence="18" type="ORF">K489DRAFT_417691</name>
</gene>
<comment type="subunit">
    <text evidence="7">Homodimer.</text>
</comment>
<evidence type="ECO:0000256" key="8">
    <source>
        <dbReference type="ARBA" id="ARBA00012964"/>
    </source>
</evidence>
<keyword evidence="11" id="KW-0460">Magnesium</keyword>
<evidence type="ECO:0000259" key="16">
    <source>
        <dbReference type="SMART" id="SM00471"/>
    </source>
</evidence>
<feature type="transmembrane region" description="Helical" evidence="14">
    <location>
        <begin position="31"/>
        <end position="49"/>
    </location>
</feature>
<evidence type="ECO:0000256" key="12">
    <source>
        <dbReference type="ARBA" id="ARBA00023285"/>
    </source>
</evidence>
<dbReference type="GO" id="GO:0046872">
    <property type="term" value="F:metal ion binding"/>
    <property type="evidence" value="ECO:0007669"/>
    <property type="project" value="UniProtKB-KW"/>
</dbReference>
<dbReference type="GeneID" id="54365994"/>
<evidence type="ECO:0000256" key="14">
    <source>
        <dbReference type="SAM" id="Phobius"/>
    </source>
</evidence>
<evidence type="ECO:0000256" key="2">
    <source>
        <dbReference type="ARBA" id="ARBA00001936"/>
    </source>
</evidence>
<keyword evidence="15" id="KW-0732">Signal</keyword>
<dbReference type="SUPFAM" id="SSF109604">
    <property type="entry name" value="HD-domain/PDEase-like"/>
    <property type="match status" value="1"/>
</dbReference>
<protein>
    <recommendedName>
        <fullName evidence="8">5'-deoxynucleotidase</fullName>
        <ecNumber evidence="8">3.1.3.89</ecNumber>
    </recommendedName>
</protein>
<evidence type="ECO:0000256" key="1">
    <source>
        <dbReference type="ARBA" id="ARBA00001638"/>
    </source>
</evidence>
<evidence type="ECO:0000313" key="18">
    <source>
        <dbReference type="RefSeq" id="XP_033456621.1"/>
    </source>
</evidence>
<sequence length="546" mass="60357">MLLLLLLLLLLLVFAAGYLFSNNRDKNVAHLGIFVTIRAVWGMHLIEFLPQQFNPAAFQCILHSFMPIYIIVMVTYRARMSGGEMSETLRRVELDTATPRHRHNNKHIEFVDQKSWTIGTSQRHQSRGEILPTHIPRYIHRRCSPTAVSTRSKPIVDPGVLRNGRVKRTNQTGWYVRGRRRQHVALESVGSSVYHSDHDGQSKRRRPIRRAPQEPRTSYGCPKPVRPPLSNHLTIGAREHPRHEGARSLGGTTKTRLRPSSKHPISQPAPLTLKLRGVPEPARLTTDTHTVLRTLPVRPATGTSSPLPFLHLLGRLKTNKREGWRRFGITDGESIADHMYRMSIITLLCPPALAARLDLGRCTRMALVHDMAESLVGDITPVDGVPKAEKSRREAATMDYLCGGLLGGVGGGIAADAAAGGASTTTDADEDGDQRGGPGRAIRALWQEYEDSRTLEAKFVHDVDKLELLLQMLEYERARAGRVDLSEFGWVAARIELPEVRAWADELLADRAVFWEGLRKDGEEEAGGVVGGGGGGGGGGGSSRQR</sequence>
<comment type="cofactor">
    <cofactor evidence="4">
        <name>Mg(2+)</name>
        <dbReference type="ChEBI" id="CHEBI:18420"/>
    </cofactor>
</comment>
<dbReference type="SMART" id="SM00471">
    <property type="entry name" value="HDc"/>
    <property type="match status" value="1"/>
</dbReference>
<feature type="compositionally biased region" description="Basic and acidic residues" evidence="13">
    <location>
        <begin position="237"/>
        <end position="246"/>
    </location>
</feature>
<dbReference type="RefSeq" id="XP_033456621.1">
    <property type="nucleotide sequence ID" value="XM_033608195.1"/>
</dbReference>
<accession>A0A6J3LUZ0</accession>
<dbReference type="FunFam" id="1.10.3210.10:FF:000011">
    <property type="entry name" value="HD domain-containing protein 2"/>
    <property type="match status" value="1"/>
</dbReference>
<evidence type="ECO:0000256" key="13">
    <source>
        <dbReference type="SAM" id="MobiDB-lite"/>
    </source>
</evidence>
<comment type="similarity">
    <text evidence="6">Belongs to the HDDC2 family.</text>
</comment>
<evidence type="ECO:0000256" key="9">
    <source>
        <dbReference type="ARBA" id="ARBA00022723"/>
    </source>
</evidence>
<dbReference type="Pfam" id="PF13023">
    <property type="entry name" value="HD_3"/>
    <property type="match status" value="1"/>
</dbReference>
<evidence type="ECO:0000256" key="3">
    <source>
        <dbReference type="ARBA" id="ARBA00001941"/>
    </source>
</evidence>
<keyword evidence="9" id="KW-0479">Metal-binding</keyword>
<evidence type="ECO:0000256" key="11">
    <source>
        <dbReference type="ARBA" id="ARBA00022842"/>
    </source>
</evidence>
<keyword evidence="14" id="KW-1133">Transmembrane helix</keyword>
<organism evidence="18">
    <name type="scientific">Dissoconium aciculare CBS 342.82</name>
    <dbReference type="NCBI Taxonomy" id="1314786"/>
    <lineage>
        <taxon>Eukaryota</taxon>
        <taxon>Fungi</taxon>
        <taxon>Dikarya</taxon>
        <taxon>Ascomycota</taxon>
        <taxon>Pezizomycotina</taxon>
        <taxon>Dothideomycetes</taxon>
        <taxon>Dothideomycetidae</taxon>
        <taxon>Mycosphaerellales</taxon>
        <taxon>Dissoconiaceae</taxon>
        <taxon>Dissoconium</taxon>
    </lineage>
</organism>
<keyword evidence="12" id="KW-0170">Cobalt</keyword>
<dbReference type="EC" id="3.1.3.89" evidence="8"/>
<feature type="signal peptide" evidence="15">
    <location>
        <begin position="1"/>
        <end position="17"/>
    </location>
</feature>
<dbReference type="PANTHER" id="PTHR11845">
    <property type="entry name" value="5'-DEOXYNUCLEOTIDASE HDDC2"/>
    <property type="match status" value="1"/>
</dbReference>
<evidence type="ECO:0000256" key="6">
    <source>
        <dbReference type="ARBA" id="ARBA00009999"/>
    </source>
</evidence>
<dbReference type="GO" id="GO:0005737">
    <property type="term" value="C:cytoplasm"/>
    <property type="evidence" value="ECO:0007669"/>
    <property type="project" value="TreeGrafter"/>
</dbReference>
<feature type="compositionally biased region" description="Gly residues" evidence="13">
    <location>
        <begin position="528"/>
        <end position="546"/>
    </location>
</feature>
<evidence type="ECO:0000256" key="10">
    <source>
        <dbReference type="ARBA" id="ARBA00022801"/>
    </source>
</evidence>
<dbReference type="InterPro" id="IPR039356">
    <property type="entry name" value="YfbR/HDDC2"/>
</dbReference>
<reference evidence="18" key="2">
    <citation type="submission" date="2020-04" db="EMBL/GenBank/DDBJ databases">
        <authorList>
            <consortium name="NCBI Genome Project"/>
        </authorList>
    </citation>
    <scope>NUCLEOTIDE SEQUENCE</scope>
    <source>
        <strain evidence="18">CBS 342.82</strain>
    </source>
</reference>
<comment type="cofactor">
    <cofactor evidence="3">
        <name>Co(2+)</name>
        <dbReference type="ChEBI" id="CHEBI:48828"/>
    </cofactor>
</comment>
<dbReference type="Gene3D" id="1.10.3210.10">
    <property type="entry name" value="Hypothetical protein af1432"/>
    <property type="match status" value="1"/>
</dbReference>
<proteinExistence type="inferred from homology"/>
<dbReference type="OrthoDB" id="10254258at2759"/>
<evidence type="ECO:0000256" key="4">
    <source>
        <dbReference type="ARBA" id="ARBA00001946"/>
    </source>
</evidence>
<comment type="catalytic activity">
    <reaction evidence="1">
        <text>a 2'-deoxyribonucleoside 5'-phosphate + H2O = a 2'-deoxyribonucleoside + phosphate</text>
        <dbReference type="Rhea" id="RHEA:36167"/>
        <dbReference type="ChEBI" id="CHEBI:15377"/>
        <dbReference type="ChEBI" id="CHEBI:18274"/>
        <dbReference type="ChEBI" id="CHEBI:43474"/>
        <dbReference type="ChEBI" id="CHEBI:65317"/>
        <dbReference type="EC" id="3.1.3.89"/>
    </reaction>
</comment>
<dbReference type="InterPro" id="IPR003607">
    <property type="entry name" value="HD/PDEase_dom"/>
</dbReference>
<evidence type="ECO:0000256" key="15">
    <source>
        <dbReference type="SAM" id="SignalP"/>
    </source>
</evidence>
<comment type="cofactor">
    <cofactor evidence="2">
        <name>Mn(2+)</name>
        <dbReference type="ChEBI" id="CHEBI:29035"/>
    </cofactor>
</comment>
<feature type="region of interest" description="Disordered" evidence="13">
    <location>
        <begin position="523"/>
        <end position="546"/>
    </location>
</feature>
<dbReference type="InterPro" id="IPR006674">
    <property type="entry name" value="HD_domain"/>
</dbReference>
<comment type="function">
    <text evidence="5">Catalyzes the dephosphorylation of the nucleoside 5'-monophosphates deoxyadenosine monophosphate (dAMP), deoxycytidine monophosphate (dCMP), deoxyguanosine monophosphate (dGMP) and deoxythymidine monophosphate (dTMP).</text>
</comment>